<keyword evidence="3 5" id="KW-1133">Transmembrane helix</keyword>
<feature type="transmembrane region" description="Helical" evidence="5">
    <location>
        <begin position="121"/>
        <end position="139"/>
    </location>
</feature>
<organism evidence="6 7">
    <name type="scientific">Triparma strigata</name>
    <dbReference type="NCBI Taxonomy" id="1606541"/>
    <lineage>
        <taxon>Eukaryota</taxon>
        <taxon>Sar</taxon>
        <taxon>Stramenopiles</taxon>
        <taxon>Ochrophyta</taxon>
        <taxon>Bolidophyceae</taxon>
        <taxon>Parmales</taxon>
        <taxon>Triparmaceae</taxon>
        <taxon>Triparma</taxon>
    </lineage>
</organism>
<feature type="transmembrane region" description="Helical" evidence="5">
    <location>
        <begin position="68"/>
        <end position="89"/>
    </location>
</feature>
<feature type="transmembrane region" description="Helical" evidence="5">
    <location>
        <begin position="95"/>
        <end position="114"/>
    </location>
</feature>
<dbReference type="Proteomes" id="UP001165085">
    <property type="component" value="Unassembled WGS sequence"/>
</dbReference>
<comment type="caution">
    <text evidence="6">The sequence shown here is derived from an EMBL/GenBank/DDBJ whole genome shotgun (WGS) entry which is preliminary data.</text>
</comment>
<dbReference type="InterPro" id="IPR037185">
    <property type="entry name" value="EmrE-like"/>
</dbReference>
<gene>
    <name evidence="6" type="ORF">TrST_g3406</name>
</gene>
<proteinExistence type="predicted"/>
<feature type="transmembrane region" description="Helical" evidence="5">
    <location>
        <begin position="301"/>
        <end position="319"/>
    </location>
</feature>
<dbReference type="SUPFAM" id="SSF103481">
    <property type="entry name" value="Multidrug resistance efflux transporter EmrE"/>
    <property type="match status" value="1"/>
</dbReference>
<feature type="transmembrane region" description="Helical" evidence="5">
    <location>
        <begin position="268"/>
        <end position="289"/>
    </location>
</feature>
<dbReference type="Pfam" id="PF05653">
    <property type="entry name" value="Mg_trans_NIPA"/>
    <property type="match status" value="1"/>
</dbReference>
<feature type="transmembrane region" description="Helical" evidence="5">
    <location>
        <begin position="199"/>
        <end position="220"/>
    </location>
</feature>
<dbReference type="PANTHER" id="PTHR12570">
    <property type="match status" value="1"/>
</dbReference>
<feature type="transmembrane region" description="Helical" evidence="5">
    <location>
        <begin position="159"/>
        <end position="178"/>
    </location>
</feature>
<dbReference type="EMBL" id="BRXY01000452">
    <property type="protein sequence ID" value="GMH95896.1"/>
    <property type="molecule type" value="Genomic_DNA"/>
</dbReference>
<dbReference type="Gene3D" id="1.10.3730.20">
    <property type="match status" value="1"/>
</dbReference>
<dbReference type="InterPro" id="IPR008521">
    <property type="entry name" value="Mg_trans_NIPA"/>
</dbReference>
<evidence type="ECO:0000256" key="4">
    <source>
        <dbReference type="ARBA" id="ARBA00023136"/>
    </source>
</evidence>
<keyword evidence="4 5" id="KW-0472">Membrane</keyword>
<feature type="transmembrane region" description="Helical" evidence="5">
    <location>
        <begin position="240"/>
        <end position="256"/>
    </location>
</feature>
<keyword evidence="7" id="KW-1185">Reference proteome</keyword>
<evidence type="ECO:0000313" key="7">
    <source>
        <dbReference type="Proteomes" id="UP001165085"/>
    </source>
</evidence>
<name>A0A9W7BWV6_9STRA</name>
<dbReference type="OrthoDB" id="165382at2759"/>
<keyword evidence="2 5" id="KW-0812">Transmembrane</keyword>
<accession>A0A9W7BWV6</accession>
<evidence type="ECO:0000256" key="1">
    <source>
        <dbReference type="ARBA" id="ARBA00004141"/>
    </source>
</evidence>
<dbReference type="PANTHER" id="PTHR12570:SF9">
    <property type="entry name" value="MAGNESIUM TRANSPORTER NIPA8-RELATED"/>
    <property type="match status" value="1"/>
</dbReference>
<sequence length="346" mass="37759">MPETNNALAIPISLFGNAVNSAGYIVWKVAHVRQQAAAAKSPSPSIDPPLRNCLFCKLPADHYLFTPLWWAGLILYGAGSSFHGFALSIGSMTVIAPMDSLTLVCNALFAPIILKEKFDRFQAVGTALIIVGIVGLALSSPEDPAEFDSTDSFGTYTEFKCVSIWSIWGAVVFALYVLERLRFRNAQPDAQKDPDDFSAVHLTIVCFVAAYFAALCQLLLKSLFSLLAEGGKSFETFDIYVVFLLFLATDITMEIFRQRALRQFPALYVVPAISAMLLTGSVVLGGVCFEEFEALTDEEGMGFAIAIFLCIFGVVVLNSKELLAKQGGKKAAELQYAERVITDEKL</sequence>
<reference evidence="7" key="1">
    <citation type="journal article" date="2023" name="Commun. Biol.">
        <title>Genome analysis of Parmales, the sister group of diatoms, reveals the evolutionary specialization of diatoms from phago-mixotrophs to photoautotrophs.</title>
        <authorList>
            <person name="Ban H."/>
            <person name="Sato S."/>
            <person name="Yoshikawa S."/>
            <person name="Yamada K."/>
            <person name="Nakamura Y."/>
            <person name="Ichinomiya M."/>
            <person name="Sato N."/>
            <person name="Blanc-Mathieu R."/>
            <person name="Endo H."/>
            <person name="Kuwata A."/>
            <person name="Ogata H."/>
        </authorList>
    </citation>
    <scope>NUCLEOTIDE SEQUENCE [LARGE SCALE GENOMIC DNA]</scope>
    <source>
        <strain evidence="7">NIES 3701</strain>
    </source>
</reference>
<evidence type="ECO:0008006" key="8">
    <source>
        <dbReference type="Google" id="ProtNLM"/>
    </source>
</evidence>
<comment type="subcellular location">
    <subcellularLocation>
        <location evidence="1">Membrane</location>
        <topology evidence="1">Multi-pass membrane protein</topology>
    </subcellularLocation>
</comment>
<dbReference type="AlphaFoldDB" id="A0A9W7BWV6"/>
<dbReference type="GO" id="GO:0015095">
    <property type="term" value="F:magnesium ion transmembrane transporter activity"/>
    <property type="evidence" value="ECO:0007669"/>
    <property type="project" value="InterPro"/>
</dbReference>
<dbReference type="GO" id="GO:0016020">
    <property type="term" value="C:membrane"/>
    <property type="evidence" value="ECO:0007669"/>
    <property type="project" value="UniProtKB-SubCell"/>
</dbReference>
<evidence type="ECO:0000256" key="3">
    <source>
        <dbReference type="ARBA" id="ARBA00022989"/>
    </source>
</evidence>
<evidence type="ECO:0000256" key="2">
    <source>
        <dbReference type="ARBA" id="ARBA00022692"/>
    </source>
</evidence>
<evidence type="ECO:0000256" key="5">
    <source>
        <dbReference type="SAM" id="Phobius"/>
    </source>
</evidence>
<protein>
    <recommendedName>
        <fullName evidence="8">Magnesium transporter</fullName>
    </recommendedName>
</protein>
<evidence type="ECO:0000313" key="6">
    <source>
        <dbReference type="EMBL" id="GMH95896.1"/>
    </source>
</evidence>